<sequence length="203" mass="22381">MLDTLVERYRWAEQDGLVALTITVVSGRSEDDVVRAFGGGGAPRRIMTFRQIGDILALPEAGSFHPMLIVSTDSCVVTIENTGYHGSIPEIARRASADGGRFFSAYWDMHGDHQVMYAEDGQVQVVFDPVDTRRVPAGAAVPLPRWAEGVRPDTEAPGASCLALMERVMRVRIDRDWMHKPLSAVILSDPATMFDDPEAAWRP</sequence>
<protein>
    <submittedName>
        <fullName evidence="1">DUF6461 domain-containing protein</fullName>
    </submittedName>
</protein>
<keyword evidence="2" id="KW-1185">Reference proteome</keyword>
<dbReference type="AlphaFoldDB" id="A0AA41Q125"/>
<dbReference type="RefSeq" id="WP_235052256.1">
    <property type="nucleotide sequence ID" value="NZ_JAKFHA010000005.1"/>
</dbReference>
<evidence type="ECO:0000313" key="2">
    <source>
        <dbReference type="Proteomes" id="UP001165378"/>
    </source>
</evidence>
<comment type="caution">
    <text evidence="1">The sequence shown here is derived from an EMBL/GenBank/DDBJ whole genome shotgun (WGS) entry which is preliminary data.</text>
</comment>
<evidence type="ECO:0000313" key="1">
    <source>
        <dbReference type="EMBL" id="MCF2528102.1"/>
    </source>
</evidence>
<organism evidence="1 2">
    <name type="scientific">Yinghuangia soli</name>
    <dbReference type="NCBI Taxonomy" id="2908204"/>
    <lineage>
        <taxon>Bacteria</taxon>
        <taxon>Bacillati</taxon>
        <taxon>Actinomycetota</taxon>
        <taxon>Actinomycetes</taxon>
        <taxon>Kitasatosporales</taxon>
        <taxon>Streptomycetaceae</taxon>
        <taxon>Yinghuangia</taxon>
    </lineage>
</organism>
<accession>A0AA41Q125</accession>
<gene>
    <name evidence="1" type="ORF">LZ495_12835</name>
</gene>
<dbReference type="Proteomes" id="UP001165378">
    <property type="component" value="Unassembled WGS sequence"/>
</dbReference>
<dbReference type="EMBL" id="JAKFHA010000005">
    <property type="protein sequence ID" value="MCF2528102.1"/>
    <property type="molecule type" value="Genomic_DNA"/>
</dbReference>
<reference evidence="1" key="1">
    <citation type="submission" date="2022-01" db="EMBL/GenBank/DDBJ databases">
        <title>Genome-Based Taxonomic Classification of the Phylum Actinobacteria.</title>
        <authorList>
            <person name="Gao Y."/>
        </authorList>
    </citation>
    <scope>NUCLEOTIDE SEQUENCE</scope>
    <source>
        <strain evidence="1">KLBMP 8922</strain>
    </source>
</reference>
<name>A0AA41Q125_9ACTN</name>
<proteinExistence type="predicted"/>